<evidence type="ECO:0000256" key="2">
    <source>
        <dbReference type="ARBA" id="ARBA00022487"/>
    </source>
</evidence>
<dbReference type="GO" id="GO:0019695">
    <property type="term" value="P:choline metabolic process"/>
    <property type="evidence" value="ECO:0007669"/>
    <property type="project" value="TreeGrafter"/>
</dbReference>
<keyword evidence="2" id="KW-0719">Serine esterase</keyword>
<dbReference type="PANTHER" id="PTHR43918:SF4">
    <property type="entry name" value="CARBOXYLIC ESTER HYDROLASE"/>
    <property type="match status" value="1"/>
</dbReference>
<evidence type="ECO:0000313" key="5">
    <source>
        <dbReference type="Proteomes" id="UP000035681"/>
    </source>
</evidence>
<name>A0A0K0DTZ0_STRER</name>
<comment type="similarity">
    <text evidence="1">Belongs to the type-B carboxylesterase/lipase family.</text>
</comment>
<proteinExistence type="inferred from homology"/>
<evidence type="ECO:0000256" key="3">
    <source>
        <dbReference type="ARBA" id="ARBA00022801"/>
    </source>
</evidence>
<evidence type="ECO:0000313" key="7">
    <source>
        <dbReference type="WBParaSite" id="TCONS_00001595.p1"/>
    </source>
</evidence>
<dbReference type="InterPro" id="IPR029058">
    <property type="entry name" value="AB_hydrolase_fold"/>
</dbReference>
<dbReference type="STRING" id="6248.A0A0K0DTZ0"/>
<dbReference type="Gene3D" id="3.40.50.1820">
    <property type="entry name" value="alpha/beta hydrolase"/>
    <property type="match status" value="1"/>
</dbReference>
<feature type="domain" description="Carboxylesterase type B" evidence="4">
    <location>
        <begin position="19"/>
        <end position="487"/>
    </location>
</feature>
<dbReference type="InterPro" id="IPR002018">
    <property type="entry name" value="CarbesteraseB"/>
</dbReference>
<dbReference type="GO" id="GO:0006581">
    <property type="term" value="P:acetylcholine catabolic process"/>
    <property type="evidence" value="ECO:0007669"/>
    <property type="project" value="TreeGrafter"/>
</dbReference>
<evidence type="ECO:0000259" key="4">
    <source>
        <dbReference type="Pfam" id="PF00135"/>
    </source>
</evidence>
<dbReference type="GO" id="GO:0005886">
    <property type="term" value="C:plasma membrane"/>
    <property type="evidence" value="ECO:0007669"/>
    <property type="project" value="TreeGrafter"/>
</dbReference>
<evidence type="ECO:0000256" key="1">
    <source>
        <dbReference type="ARBA" id="ARBA00005964"/>
    </source>
</evidence>
<organism evidence="6">
    <name type="scientific">Strongyloides stercoralis</name>
    <name type="common">Threadworm</name>
    <dbReference type="NCBI Taxonomy" id="6248"/>
    <lineage>
        <taxon>Eukaryota</taxon>
        <taxon>Metazoa</taxon>
        <taxon>Ecdysozoa</taxon>
        <taxon>Nematoda</taxon>
        <taxon>Chromadorea</taxon>
        <taxon>Rhabditida</taxon>
        <taxon>Tylenchina</taxon>
        <taxon>Panagrolaimomorpha</taxon>
        <taxon>Strongyloidoidea</taxon>
        <taxon>Strongyloididae</taxon>
        <taxon>Strongyloides</taxon>
    </lineage>
</organism>
<evidence type="ECO:0000313" key="6">
    <source>
        <dbReference type="WBParaSite" id="SSTP_0000070600.1"/>
    </source>
</evidence>
<protein>
    <submittedName>
        <fullName evidence="6 7">COesterase domain-containing protein</fullName>
    </submittedName>
</protein>
<dbReference type="WBParaSite" id="TCONS_00001595.p1">
    <property type="protein sequence ID" value="TCONS_00001595.p1"/>
    <property type="gene ID" value="XLOC_001471"/>
</dbReference>
<dbReference type="GO" id="GO:0005615">
    <property type="term" value="C:extracellular space"/>
    <property type="evidence" value="ECO:0007669"/>
    <property type="project" value="TreeGrafter"/>
</dbReference>
<sequence>MLKNYKYYTKNSLSFDGEVINEYLDIPYAKSPVGKLRFLPPEEVTEDYSFKNRPSFLCPNNNNWEVIKNQNISENNTSEDCLVLNIWQPKKTNGGVLVIFHSQSFPSTLESLQILNGSIFSYKTSTIVVTISYRNGALGFSRLNNNKLISGNVGLLDQQLALKWIYQNIPYFNGDPNKITLFGEGDGAILASAHLYSNKSFQYFKKIILFPGHSSILLNIQKPSKIEINTAALLEHLKCIEKKYNSSLECLQNTTLPNIFESVKNIKRKFNYLLTSPFTISNEDNHFFKDKLEKIIKNGSFKKNVDIFVGSLTNKNLSFTINHIKDEGCYFNSISPNVHCFFNQEQYINILYKMIHKMLRIDKYDRKLKYYIKKKSYDKITNLVAEYLHNYNLIKFAKTFKNIFNKRIYSYSIETNFKFEEYPYQAEITNDNLLKYIFGFYFKNPSIPVDKNIREQQNFSLKLMLSLTKFILHGDVNKQSFNLTKVTWINEKINPKNIVIQHTS</sequence>
<dbReference type="WBParaSite" id="SSTP_0000070600.1">
    <property type="protein sequence ID" value="SSTP_0000070600.1"/>
    <property type="gene ID" value="SSTP_0000070600"/>
</dbReference>
<dbReference type="InterPro" id="IPR050654">
    <property type="entry name" value="AChE-related_enzymes"/>
</dbReference>
<dbReference type="PANTHER" id="PTHR43918">
    <property type="entry name" value="ACETYLCHOLINESTERASE"/>
    <property type="match status" value="1"/>
</dbReference>
<dbReference type="GO" id="GO:0003990">
    <property type="term" value="F:acetylcholinesterase activity"/>
    <property type="evidence" value="ECO:0007669"/>
    <property type="project" value="TreeGrafter"/>
</dbReference>
<dbReference type="ESTHER" id="strer-a0a0k0dtz0">
    <property type="family name" value="Cholinesterase-like"/>
</dbReference>
<dbReference type="SUPFAM" id="SSF53474">
    <property type="entry name" value="alpha/beta-Hydrolases"/>
    <property type="match status" value="1"/>
</dbReference>
<keyword evidence="3" id="KW-0378">Hydrolase</keyword>
<keyword evidence="5" id="KW-1185">Reference proteome</keyword>
<reference evidence="6" key="1">
    <citation type="submission" date="2015-08" db="UniProtKB">
        <authorList>
            <consortium name="WormBaseParasite"/>
        </authorList>
    </citation>
    <scope>IDENTIFICATION</scope>
</reference>
<dbReference type="AlphaFoldDB" id="A0A0K0DTZ0"/>
<dbReference type="Pfam" id="PF00135">
    <property type="entry name" value="COesterase"/>
    <property type="match status" value="1"/>
</dbReference>
<accession>A0A0K0DTZ0</accession>
<dbReference type="Proteomes" id="UP000035681">
    <property type="component" value="Unplaced"/>
</dbReference>